<name>A0ABT8I1W8_9BACL</name>
<evidence type="ECO:0000313" key="2">
    <source>
        <dbReference type="Proteomes" id="UP001172721"/>
    </source>
</evidence>
<dbReference type="Proteomes" id="UP001172721">
    <property type="component" value="Unassembled WGS sequence"/>
</dbReference>
<sequence>MKKNKWWIALILLQVLVLFGVAGSYYGVNYFGKEIQLKTKPVDPSDVFSGDYVSLNYEISDAPDSLWKGKPIKEPTPVYVVLAPENGMYHIKKLTNGSPDVSGSQVYLKAKATPSMIGMLHLEYGLERFYVEENTGKKFEKPGQKFSVSVKVAPWGKGVIQEIMPETTK</sequence>
<protein>
    <submittedName>
        <fullName evidence="1">GDYXXLXY domain-containing protein</fullName>
    </submittedName>
</protein>
<accession>A0ABT8I1W8</accession>
<proteinExistence type="predicted"/>
<dbReference type="EMBL" id="JAUHTR010000016">
    <property type="protein sequence ID" value="MDN4526973.1"/>
    <property type="molecule type" value="Genomic_DNA"/>
</dbReference>
<reference evidence="1" key="1">
    <citation type="submission" date="2023-07" db="EMBL/GenBank/DDBJ databases">
        <title>Fictibacillus sp. isolated from freshwater pond.</title>
        <authorList>
            <person name="Kirdat K."/>
            <person name="Bhat A."/>
            <person name="Mourya A."/>
            <person name="Yadav A."/>
        </authorList>
    </citation>
    <scope>NUCLEOTIDE SEQUENCE</scope>
    <source>
        <strain evidence="1">NE201</strain>
    </source>
</reference>
<dbReference type="InterPro" id="IPR025833">
    <property type="entry name" value="GDYXXLXY"/>
</dbReference>
<gene>
    <name evidence="1" type="ORF">QYB97_20995</name>
</gene>
<organism evidence="1 2">
    <name type="scientific">Fictibacillus fluitans</name>
    <dbReference type="NCBI Taxonomy" id="3058422"/>
    <lineage>
        <taxon>Bacteria</taxon>
        <taxon>Bacillati</taxon>
        <taxon>Bacillota</taxon>
        <taxon>Bacilli</taxon>
        <taxon>Bacillales</taxon>
        <taxon>Fictibacillaceae</taxon>
        <taxon>Fictibacillus</taxon>
    </lineage>
</organism>
<evidence type="ECO:0000313" key="1">
    <source>
        <dbReference type="EMBL" id="MDN4526973.1"/>
    </source>
</evidence>
<dbReference type="RefSeq" id="WP_301167987.1">
    <property type="nucleotide sequence ID" value="NZ_JAUHTR010000016.1"/>
</dbReference>
<dbReference type="Pfam" id="PF14345">
    <property type="entry name" value="GDYXXLXY"/>
    <property type="match status" value="1"/>
</dbReference>
<keyword evidence="2" id="KW-1185">Reference proteome</keyword>
<comment type="caution">
    <text evidence="1">The sequence shown here is derived from an EMBL/GenBank/DDBJ whole genome shotgun (WGS) entry which is preliminary data.</text>
</comment>